<keyword evidence="1" id="KW-0472">Membrane</keyword>
<dbReference type="InterPro" id="IPR048147">
    <property type="entry name" value="CBO0543-like"/>
</dbReference>
<sequence length="168" mass="19906">MYLLLVMAVWTLFSYKFINWTRVKEQYPTVLFFIVINMTYNAIYSEHLLWAFRGITADWLNHTIINLFFTFYICPATLIIFLQRLPDRNYAKASYIIIWIVFYTILEALFAHKGMFVYGDGWNSWQNIWLNTLLFLAILIHYRRPAAALILAVPAAVLFYILFPVPLS</sequence>
<dbReference type="NCBIfam" id="NF041644">
    <property type="entry name" value="CBO0543_fam"/>
    <property type="match status" value="1"/>
</dbReference>
<gene>
    <name evidence="2" type="ORF">FZC84_10325</name>
</gene>
<evidence type="ECO:0000313" key="3">
    <source>
        <dbReference type="Proteomes" id="UP000325182"/>
    </source>
</evidence>
<protein>
    <submittedName>
        <fullName evidence="2">Uncharacterized protein</fullName>
    </submittedName>
</protein>
<dbReference type="RefSeq" id="WP_148953799.1">
    <property type="nucleotide sequence ID" value="NZ_VTEG01000005.1"/>
</dbReference>
<proteinExistence type="predicted"/>
<feature type="transmembrane region" description="Helical" evidence="1">
    <location>
        <begin position="148"/>
        <end position="167"/>
    </location>
</feature>
<keyword evidence="1" id="KW-1133">Transmembrane helix</keyword>
<feature type="transmembrane region" description="Helical" evidence="1">
    <location>
        <begin position="94"/>
        <end position="112"/>
    </location>
</feature>
<accession>A0A5D4MF23</accession>
<keyword evidence="1" id="KW-0812">Transmembrane</keyword>
<dbReference type="EMBL" id="VTEG01000005">
    <property type="protein sequence ID" value="TYR99615.1"/>
    <property type="molecule type" value="Genomic_DNA"/>
</dbReference>
<dbReference type="Proteomes" id="UP000325182">
    <property type="component" value="Unassembled WGS sequence"/>
</dbReference>
<evidence type="ECO:0000313" key="2">
    <source>
        <dbReference type="EMBL" id="TYR99615.1"/>
    </source>
</evidence>
<organism evidence="2 3">
    <name type="scientific">Rossellomorea vietnamensis</name>
    <dbReference type="NCBI Taxonomy" id="218284"/>
    <lineage>
        <taxon>Bacteria</taxon>
        <taxon>Bacillati</taxon>
        <taxon>Bacillota</taxon>
        <taxon>Bacilli</taxon>
        <taxon>Bacillales</taxon>
        <taxon>Bacillaceae</taxon>
        <taxon>Rossellomorea</taxon>
    </lineage>
</organism>
<evidence type="ECO:0000256" key="1">
    <source>
        <dbReference type="SAM" id="Phobius"/>
    </source>
</evidence>
<comment type="caution">
    <text evidence="2">The sequence shown here is derived from an EMBL/GenBank/DDBJ whole genome shotgun (WGS) entry which is preliminary data.</text>
</comment>
<reference evidence="2 3" key="1">
    <citation type="submission" date="2019-08" db="EMBL/GenBank/DDBJ databases">
        <title>Bacillus genomes from the desert of Cuatro Cienegas, Coahuila.</title>
        <authorList>
            <person name="Olmedo-Alvarez G."/>
        </authorList>
    </citation>
    <scope>NUCLEOTIDE SEQUENCE [LARGE SCALE GENOMIC DNA]</scope>
    <source>
        <strain evidence="2 3">CH128b_4D</strain>
    </source>
</reference>
<name>A0A5D4MF23_9BACI</name>
<dbReference type="AlphaFoldDB" id="A0A5D4MF23"/>
<feature type="transmembrane region" description="Helical" evidence="1">
    <location>
        <begin position="64"/>
        <end position="82"/>
    </location>
</feature>
<feature type="transmembrane region" description="Helical" evidence="1">
    <location>
        <begin position="124"/>
        <end position="142"/>
    </location>
</feature>
<feature type="transmembrane region" description="Helical" evidence="1">
    <location>
        <begin position="30"/>
        <end position="52"/>
    </location>
</feature>